<reference evidence="2 3" key="1">
    <citation type="submission" date="2013-08" db="EMBL/GenBank/DDBJ databases">
        <authorList>
            <person name="Weinstock G."/>
            <person name="Sodergren E."/>
            <person name="Wylie T."/>
            <person name="Fulton L."/>
            <person name="Fulton R."/>
            <person name="Fronick C."/>
            <person name="O'Laughlin M."/>
            <person name="Godfrey J."/>
            <person name="Miner T."/>
            <person name="Herter B."/>
            <person name="Appelbaum E."/>
            <person name="Cordes M."/>
            <person name="Lek S."/>
            <person name="Wollam A."/>
            <person name="Pepin K.H."/>
            <person name="Palsikar V.B."/>
            <person name="Mitreva M."/>
            <person name="Wilson R.K."/>
        </authorList>
    </citation>
    <scope>NUCLEOTIDE SEQUENCE [LARGE SCALE GENOMIC DNA]</scope>
    <source>
        <strain evidence="2 3">ATCC 15930</strain>
    </source>
</reference>
<sequence>MRNTPTKNKISLLVIILLFKITTIWFQIRFRRFSLYVGYSHTGFIFWCFRGVSSPDSTQGLANMQMVPTCYRATEPWRCMVGYRLF</sequence>
<gene>
    <name evidence="2" type="ORF">HMPREF1991_03244</name>
</gene>
<proteinExistence type="predicted"/>
<evidence type="ECO:0000313" key="3">
    <source>
        <dbReference type="Proteomes" id="UP000027442"/>
    </source>
</evidence>
<organism evidence="2 3">
    <name type="scientific">Hoylesella loescheii DSM 19665 = JCM 12249 = ATCC 15930</name>
    <dbReference type="NCBI Taxonomy" id="1122985"/>
    <lineage>
        <taxon>Bacteria</taxon>
        <taxon>Pseudomonadati</taxon>
        <taxon>Bacteroidota</taxon>
        <taxon>Bacteroidia</taxon>
        <taxon>Bacteroidales</taxon>
        <taxon>Prevotellaceae</taxon>
        <taxon>Hoylesella</taxon>
    </lineage>
</organism>
<evidence type="ECO:0000313" key="2">
    <source>
        <dbReference type="EMBL" id="KDR50699.1"/>
    </source>
</evidence>
<accession>A0A069QFE5</accession>
<name>A0A069QFE5_HOYLO</name>
<dbReference type="HOGENOM" id="CLU_2495275_0_0_10"/>
<comment type="caution">
    <text evidence="2">The sequence shown here is derived from an EMBL/GenBank/DDBJ whole genome shotgun (WGS) entry which is preliminary data.</text>
</comment>
<keyword evidence="1" id="KW-0812">Transmembrane</keyword>
<protein>
    <submittedName>
        <fullName evidence="2">Uncharacterized protein</fullName>
    </submittedName>
</protein>
<keyword evidence="1" id="KW-1133">Transmembrane helix</keyword>
<feature type="transmembrane region" description="Helical" evidence="1">
    <location>
        <begin position="12"/>
        <end position="30"/>
    </location>
</feature>
<dbReference type="Proteomes" id="UP000027442">
    <property type="component" value="Unassembled WGS sequence"/>
</dbReference>
<dbReference type="AlphaFoldDB" id="A0A069QFE5"/>
<evidence type="ECO:0000256" key="1">
    <source>
        <dbReference type="SAM" id="Phobius"/>
    </source>
</evidence>
<keyword evidence="1" id="KW-0472">Membrane</keyword>
<dbReference type="EMBL" id="JNGW01000143">
    <property type="protein sequence ID" value="KDR50699.1"/>
    <property type="molecule type" value="Genomic_DNA"/>
</dbReference>
<keyword evidence="3" id="KW-1185">Reference proteome</keyword>